<sequence length="279" mass="32354">CVVRFSNISVREIKKSDLIGKPDPYVIFKYGKESKKTSVGKNTINYDYQDEEYELEFDPTKTEGKHDIDIEVYDHDSFSMKDLVGNVSVDVLPSLNQQQEIEVYLQPKKKKKEDLTKSKTELTPTNADQKLGKVSFNMLYISEQELTKNREFKEKQKIEDEQQRLEEEKRNAELKRKEKEALDAQYIKGVVQFKNISVSNLKKMDVFSKNDPFVLFKAGESTQQTTTAKNILNYQYLNESYEVVYDPAVMQGKHEIEVEVYDQDSLTKNDLIGAVNVDV</sequence>
<evidence type="ECO:0000256" key="1">
    <source>
        <dbReference type="ARBA" id="ARBA00022723"/>
    </source>
</evidence>
<feature type="domain" description="C2" evidence="4">
    <location>
        <begin position="176"/>
        <end position="279"/>
    </location>
</feature>
<proteinExistence type="predicted"/>
<gene>
    <name evidence="5" type="ORF">EZS28_050734</name>
</gene>
<dbReference type="AlphaFoldDB" id="A0A5J4T614"/>
<evidence type="ECO:0000313" key="5">
    <source>
        <dbReference type="EMBL" id="KAA6353739.1"/>
    </source>
</evidence>
<feature type="non-terminal residue" evidence="5">
    <location>
        <position position="1"/>
    </location>
</feature>
<reference evidence="5 6" key="1">
    <citation type="submission" date="2019-03" db="EMBL/GenBank/DDBJ databases">
        <title>Single cell metagenomics reveals metabolic interactions within the superorganism composed of flagellate Streblomastix strix and complex community of Bacteroidetes bacteria on its surface.</title>
        <authorList>
            <person name="Treitli S.C."/>
            <person name="Kolisko M."/>
            <person name="Husnik F."/>
            <person name="Keeling P."/>
            <person name="Hampl V."/>
        </authorList>
    </citation>
    <scope>NUCLEOTIDE SEQUENCE [LARGE SCALE GENOMIC DNA]</scope>
    <source>
        <strain evidence="5">ST1C</strain>
    </source>
</reference>
<dbReference type="CDD" id="cd00030">
    <property type="entry name" value="C2"/>
    <property type="match status" value="2"/>
</dbReference>
<dbReference type="SMART" id="SM00239">
    <property type="entry name" value="C2"/>
    <property type="match status" value="2"/>
</dbReference>
<dbReference type="OrthoDB" id="73919at2759"/>
<feature type="coiled-coil region" evidence="3">
    <location>
        <begin position="141"/>
        <end position="185"/>
    </location>
</feature>
<dbReference type="InterPro" id="IPR000008">
    <property type="entry name" value="C2_dom"/>
</dbReference>
<protein>
    <recommendedName>
        <fullName evidence="4">C2 domain-containing protein</fullName>
    </recommendedName>
</protein>
<accession>A0A5J4T614</accession>
<dbReference type="PROSITE" id="PS50004">
    <property type="entry name" value="C2"/>
    <property type="match status" value="2"/>
</dbReference>
<evidence type="ECO:0000259" key="4">
    <source>
        <dbReference type="PROSITE" id="PS50004"/>
    </source>
</evidence>
<evidence type="ECO:0000256" key="2">
    <source>
        <dbReference type="ARBA" id="ARBA00022837"/>
    </source>
</evidence>
<dbReference type="GO" id="GO:0005509">
    <property type="term" value="F:calcium ion binding"/>
    <property type="evidence" value="ECO:0007669"/>
    <property type="project" value="TreeGrafter"/>
</dbReference>
<dbReference type="Gene3D" id="2.60.40.150">
    <property type="entry name" value="C2 domain"/>
    <property type="match status" value="2"/>
</dbReference>
<name>A0A5J4T614_9EUKA</name>
<keyword evidence="2" id="KW-0106">Calcium</keyword>
<keyword evidence="1" id="KW-0479">Metal-binding</keyword>
<dbReference type="PANTHER" id="PTHR45911:SF4">
    <property type="entry name" value="MULTIPLE C2 AND TRANSMEMBRANE DOMAIN-CONTAINING PROTEIN"/>
    <property type="match status" value="1"/>
</dbReference>
<dbReference type="InterPro" id="IPR035892">
    <property type="entry name" value="C2_domain_sf"/>
</dbReference>
<evidence type="ECO:0000256" key="3">
    <source>
        <dbReference type="SAM" id="Coils"/>
    </source>
</evidence>
<feature type="domain" description="C2" evidence="4">
    <location>
        <begin position="1"/>
        <end position="105"/>
    </location>
</feature>
<dbReference type="Pfam" id="PF00168">
    <property type="entry name" value="C2"/>
    <property type="match status" value="2"/>
</dbReference>
<dbReference type="PANTHER" id="PTHR45911">
    <property type="entry name" value="C2 DOMAIN-CONTAINING PROTEIN"/>
    <property type="match status" value="1"/>
</dbReference>
<dbReference type="EMBL" id="SNRW01037531">
    <property type="protein sequence ID" value="KAA6353739.1"/>
    <property type="molecule type" value="Genomic_DNA"/>
</dbReference>
<comment type="caution">
    <text evidence="5">The sequence shown here is derived from an EMBL/GenBank/DDBJ whole genome shotgun (WGS) entry which is preliminary data.</text>
</comment>
<keyword evidence="3" id="KW-0175">Coiled coil</keyword>
<dbReference type="Proteomes" id="UP000324800">
    <property type="component" value="Unassembled WGS sequence"/>
</dbReference>
<evidence type="ECO:0000313" key="6">
    <source>
        <dbReference type="Proteomes" id="UP000324800"/>
    </source>
</evidence>
<dbReference type="GO" id="GO:0016020">
    <property type="term" value="C:membrane"/>
    <property type="evidence" value="ECO:0007669"/>
    <property type="project" value="TreeGrafter"/>
</dbReference>
<organism evidence="5 6">
    <name type="scientific">Streblomastix strix</name>
    <dbReference type="NCBI Taxonomy" id="222440"/>
    <lineage>
        <taxon>Eukaryota</taxon>
        <taxon>Metamonada</taxon>
        <taxon>Preaxostyla</taxon>
        <taxon>Oxymonadida</taxon>
        <taxon>Streblomastigidae</taxon>
        <taxon>Streblomastix</taxon>
    </lineage>
</organism>
<dbReference type="SUPFAM" id="SSF49562">
    <property type="entry name" value="C2 domain (Calcium/lipid-binding domain, CaLB)"/>
    <property type="match status" value="2"/>
</dbReference>